<dbReference type="RefSeq" id="WP_120061139.1">
    <property type="nucleotide sequence ID" value="NZ_QYRP01000002.1"/>
</dbReference>
<gene>
    <name evidence="7" type="ORF">D4739_13680</name>
</gene>
<dbReference type="EMBL" id="QYRP01000002">
    <property type="protein sequence ID" value="RJS47169.1"/>
    <property type="molecule type" value="Genomic_DNA"/>
</dbReference>
<keyword evidence="2 5" id="KW-0812">Transmembrane</keyword>
<evidence type="ECO:0000313" key="8">
    <source>
        <dbReference type="Proteomes" id="UP000276542"/>
    </source>
</evidence>
<evidence type="ECO:0000313" key="7">
    <source>
        <dbReference type="EMBL" id="RJS47169.1"/>
    </source>
</evidence>
<dbReference type="InterPro" id="IPR052165">
    <property type="entry name" value="Membrane_assoc_protease"/>
</dbReference>
<evidence type="ECO:0000256" key="2">
    <source>
        <dbReference type="ARBA" id="ARBA00022692"/>
    </source>
</evidence>
<dbReference type="Pfam" id="PF01957">
    <property type="entry name" value="NfeD"/>
    <property type="match status" value="1"/>
</dbReference>
<dbReference type="InterPro" id="IPR012340">
    <property type="entry name" value="NA-bd_OB-fold"/>
</dbReference>
<feature type="transmembrane region" description="Helical" evidence="5">
    <location>
        <begin position="51"/>
        <end position="69"/>
    </location>
</feature>
<keyword evidence="4 5" id="KW-0472">Membrane</keyword>
<keyword evidence="8" id="KW-1185">Reference proteome</keyword>
<reference evidence="8" key="1">
    <citation type="submission" date="2018-09" db="EMBL/GenBank/DDBJ databases">
        <authorList>
            <person name="Zhu H."/>
        </authorList>
    </citation>
    <scope>NUCLEOTIDE SEQUENCE [LARGE SCALE GENOMIC DNA]</scope>
    <source>
        <strain evidence="8">K1W22B-1</strain>
    </source>
</reference>
<dbReference type="OrthoDB" id="9792945at2"/>
<evidence type="ECO:0000259" key="6">
    <source>
        <dbReference type="Pfam" id="PF01957"/>
    </source>
</evidence>
<feature type="domain" description="NfeD-like C-terminal" evidence="6">
    <location>
        <begin position="88"/>
        <end position="147"/>
    </location>
</feature>
<comment type="subcellular location">
    <subcellularLocation>
        <location evidence="1">Membrane</location>
        <topology evidence="1">Multi-pass membrane protein</topology>
    </subcellularLocation>
</comment>
<dbReference type="GO" id="GO:0005886">
    <property type="term" value="C:plasma membrane"/>
    <property type="evidence" value="ECO:0007669"/>
    <property type="project" value="TreeGrafter"/>
</dbReference>
<feature type="transmembrane region" description="Helical" evidence="5">
    <location>
        <begin position="12"/>
        <end position="45"/>
    </location>
</feature>
<dbReference type="Gene3D" id="2.40.50.140">
    <property type="entry name" value="Nucleic acid-binding proteins"/>
    <property type="match status" value="1"/>
</dbReference>
<name>A0A3A5H931_9ACTN</name>
<accession>A0A3A5H931</accession>
<dbReference type="PANTHER" id="PTHR33507">
    <property type="entry name" value="INNER MEMBRANE PROTEIN YBBJ"/>
    <property type="match status" value="1"/>
</dbReference>
<evidence type="ECO:0000256" key="1">
    <source>
        <dbReference type="ARBA" id="ARBA00004141"/>
    </source>
</evidence>
<sequence length="148" mass="15628">MDWIRDHAWETWLGIAIVLAVAELASMDLVLLMLALGALVGMVAAFATLDGVLQVVVAGVAAVAALALVRPSLVRRLHSSPAAPLGIERYVGKQAVVTERITGLESGSIRLDGETWTAAVQFDYETLEPGQTVDVVEIRGATAVVRPA</sequence>
<protein>
    <submittedName>
        <fullName evidence="7">NfeD family protein</fullName>
    </submittedName>
</protein>
<proteinExistence type="predicted"/>
<dbReference type="AlphaFoldDB" id="A0A3A5H931"/>
<evidence type="ECO:0000256" key="4">
    <source>
        <dbReference type="ARBA" id="ARBA00023136"/>
    </source>
</evidence>
<evidence type="ECO:0000256" key="3">
    <source>
        <dbReference type="ARBA" id="ARBA00022989"/>
    </source>
</evidence>
<keyword evidence="3 5" id="KW-1133">Transmembrane helix</keyword>
<organism evidence="7 8">
    <name type="scientific">Nocardioides cavernaquae</name>
    <dbReference type="NCBI Taxonomy" id="2321396"/>
    <lineage>
        <taxon>Bacteria</taxon>
        <taxon>Bacillati</taxon>
        <taxon>Actinomycetota</taxon>
        <taxon>Actinomycetes</taxon>
        <taxon>Propionibacteriales</taxon>
        <taxon>Nocardioidaceae</taxon>
        <taxon>Nocardioides</taxon>
    </lineage>
</organism>
<dbReference type="Proteomes" id="UP000276542">
    <property type="component" value="Unassembled WGS sequence"/>
</dbReference>
<dbReference type="InterPro" id="IPR002810">
    <property type="entry name" value="NfeD-like_C"/>
</dbReference>
<comment type="caution">
    <text evidence="7">The sequence shown here is derived from an EMBL/GenBank/DDBJ whole genome shotgun (WGS) entry which is preliminary data.</text>
</comment>
<evidence type="ECO:0000256" key="5">
    <source>
        <dbReference type="SAM" id="Phobius"/>
    </source>
</evidence>
<dbReference type="PANTHER" id="PTHR33507:SF3">
    <property type="entry name" value="INNER MEMBRANE PROTEIN YBBJ"/>
    <property type="match status" value="1"/>
</dbReference>
<dbReference type="SUPFAM" id="SSF141322">
    <property type="entry name" value="NfeD domain-like"/>
    <property type="match status" value="1"/>
</dbReference>